<dbReference type="PANTHER" id="PTHR38761:SF1">
    <property type="entry name" value="GLUTAMATE--CYSTEINE LIGASE"/>
    <property type="match status" value="1"/>
</dbReference>
<dbReference type="InterPro" id="IPR014746">
    <property type="entry name" value="Gln_synth/guanido_kin_cat_dom"/>
</dbReference>
<dbReference type="OrthoDB" id="9803907at2"/>
<evidence type="ECO:0000256" key="6">
    <source>
        <dbReference type="ARBA" id="ARBA00022840"/>
    </source>
</evidence>
<dbReference type="InterPro" id="IPR006334">
    <property type="entry name" value="Glut_cys_ligase"/>
</dbReference>
<dbReference type="NCBIfam" id="TIGR01434">
    <property type="entry name" value="glu_cys_ligase"/>
    <property type="match status" value="1"/>
</dbReference>
<dbReference type="EC" id="6.3.2.2" evidence="8"/>
<dbReference type="EMBL" id="CP021425">
    <property type="protein sequence ID" value="ARU54212.1"/>
    <property type="molecule type" value="Genomic_DNA"/>
</dbReference>
<dbReference type="PANTHER" id="PTHR38761">
    <property type="entry name" value="GLUTAMATE--CYSTEINE LIGASE"/>
    <property type="match status" value="1"/>
</dbReference>
<keyword evidence="4 8" id="KW-0317">Glutathione biosynthesis</keyword>
<dbReference type="Gene3D" id="3.30.590.20">
    <property type="match status" value="1"/>
</dbReference>
<dbReference type="HAMAP" id="MF_00578">
    <property type="entry name" value="Glu_cys_ligase"/>
    <property type="match status" value="1"/>
</dbReference>
<dbReference type="GO" id="GO:0046872">
    <property type="term" value="F:metal ion binding"/>
    <property type="evidence" value="ECO:0007669"/>
    <property type="project" value="TreeGrafter"/>
</dbReference>
<organism evidence="11 12">
    <name type="scientific">Oleiphilus messinensis</name>
    <dbReference type="NCBI Taxonomy" id="141451"/>
    <lineage>
        <taxon>Bacteria</taxon>
        <taxon>Pseudomonadati</taxon>
        <taxon>Pseudomonadota</taxon>
        <taxon>Gammaproteobacteria</taxon>
        <taxon>Oceanospirillales</taxon>
        <taxon>Oleiphilaceae</taxon>
        <taxon>Oleiphilus</taxon>
    </lineage>
</organism>
<dbReference type="GO" id="GO:0006750">
    <property type="term" value="P:glutathione biosynthetic process"/>
    <property type="evidence" value="ECO:0007669"/>
    <property type="project" value="UniProtKB-UniRule"/>
</dbReference>
<evidence type="ECO:0000256" key="9">
    <source>
        <dbReference type="RuleBase" id="RU004391"/>
    </source>
</evidence>
<evidence type="ECO:0000256" key="4">
    <source>
        <dbReference type="ARBA" id="ARBA00022684"/>
    </source>
</evidence>
<gene>
    <name evidence="8" type="primary">gshA</name>
    <name evidence="11" type="ORF">OLMES_0103</name>
</gene>
<evidence type="ECO:0000256" key="7">
    <source>
        <dbReference type="ARBA" id="ARBA00048819"/>
    </source>
</evidence>
<evidence type="ECO:0000256" key="3">
    <source>
        <dbReference type="ARBA" id="ARBA00022598"/>
    </source>
</evidence>
<name>A0A1Y0I191_9GAMM</name>
<accession>A0A1Y0I191</accession>
<dbReference type="AlphaFoldDB" id="A0A1Y0I191"/>
<protein>
    <recommendedName>
        <fullName evidence="8">Glutamate--cysteine ligase</fullName>
        <ecNumber evidence="8">6.3.2.2</ecNumber>
    </recommendedName>
    <alternativeName>
        <fullName evidence="8">Gamma-ECS</fullName>
        <shortName evidence="8">GCS</shortName>
    </alternativeName>
    <alternativeName>
        <fullName evidence="8">Gamma-glutamylcysteine synthetase</fullName>
    </alternativeName>
</protein>
<dbReference type="GO" id="GO:0005829">
    <property type="term" value="C:cytosol"/>
    <property type="evidence" value="ECO:0007669"/>
    <property type="project" value="TreeGrafter"/>
</dbReference>
<evidence type="ECO:0000313" key="11">
    <source>
        <dbReference type="EMBL" id="ARU54212.1"/>
    </source>
</evidence>
<feature type="domain" description="Glutamate--cysteine ligase" evidence="10">
    <location>
        <begin position="23"/>
        <end position="394"/>
    </location>
</feature>
<keyword evidence="6 8" id="KW-0067">ATP-binding</keyword>
<dbReference type="GO" id="GO:0004357">
    <property type="term" value="F:glutamate-cysteine ligase activity"/>
    <property type="evidence" value="ECO:0007669"/>
    <property type="project" value="UniProtKB-UniRule"/>
</dbReference>
<sequence length="535" mass="60942">MAEFFERNLNQFAQSIKSEPHYLAKGVEKEGLRCAADARIARTPHPEQLGHALTHPEITTDYAESLMELITPVYSDTASLLNHLSDLHRFVQSNLKSELLWAGSMPCELDGEQSIDIAQYGDSNLGHLKYVYRRGLEVRYGKIMQSIAGMHYNFSLSDGFWASWHQNWQGSAAEPHTPTDSNLQDFKSDRYFALIRNFRRFSWLTMYLFGASPAVDKSFIKGNRGISDEAATGLSTKLERTLYKPWATSLRMGDLGYHNNAQAGLGICFNELSNYATTLQCAIRTPYPAYEKLGIKDESGYYQLNTNILQIENEYYSSIRPKRTTKRGEKPIQALQSRGVEYIEVRCLDLNPFLPLGVNETAIDFMDLFLLFCLLEESPWIEEAECAEVDMNFTSTVSEGRKPGLALQQNGKPKILTEWATELLDKMTPLATVMDQHSGSNRYTASLEEQRDKVHCPHLTPSAMILDILDNESMEYIDFVRVLSEKHQHQFLKHPLDPEQTAHFTDLVRTSFQSEQQLKQDDSGDFSAFLNQYLS</sequence>
<evidence type="ECO:0000256" key="2">
    <source>
        <dbReference type="ARBA" id="ARBA00008772"/>
    </source>
</evidence>
<evidence type="ECO:0000256" key="1">
    <source>
        <dbReference type="ARBA" id="ARBA00005006"/>
    </source>
</evidence>
<dbReference type="InterPro" id="IPR007370">
    <property type="entry name" value="Glu_cys_ligase"/>
</dbReference>
<dbReference type="Pfam" id="PF04262">
    <property type="entry name" value="Glu_cys_ligase"/>
    <property type="match status" value="1"/>
</dbReference>
<dbReference type="GO" id="GO:0005524">
    <property type="term" value="F:ATP binding"/>
    <property type="evidence" value="ECO:0007669"/>
    <property type="project" value="UniProtKB-KW"/>
</dbReference>
<keyword evidence="12" id="KW-1185">Reference proteome</keyword>
<evidence type="ECO:0000256" key="8">
    <source>
        <dbReference type="HAMAP-Rule" id="MF_00578"/>
    </source>
</evidence>
<reference evidence="11 12" key="1">
    <citation type="submission" date="2017-05" db="EMBL/GenBank/DDBJ databases">
        <title>Genomic insights into alkan degradation activity of Oleiphilus messinensis.</title>
        <authorList>
            <person name="Kozyavkin S.A."/>
            <person name="Slesarev A.I."/>
            <person name="Golyshin P.N."/>
            <person name="Korzhenkov A."/>
            <person name="Golyshina O.N."/>
            <person name="Toshchakov S.V."/>
        </authorList>
    </citation>
    <scope>NUCLEOTIDE SEQUENCE [LARGE SCALE GENOMIC DNA]</scope>
    <source>
        <strain evidence="11 12">ME102</strain>
    </source>
</reference>
<proteinExistence type="inferred from homology"/>
<keyword evidence="3 8" id="KW-0436">Ligase</keyword>
<comment type="catalytic activity">
    <reaction evidence="7 8 9">
        <text>L-cysteine + L-glutamate + ATP = gamma-L-glutamyl-L-cysteine + ADP + phosphate + H(+)</text>
        <dbReference type="Rhea" id="RHEA:13285"/>
        <dbReference type="ChEBI" id="CHEBI:15378"/>
        <dbReference type="ChEBI" id="CHEBI:29985"/>
        <dbReference type="ChEBI" id="CHEBI:30616"/>
        <dbReference type="ChEBI" id="CHEBI:35235"/>
        <dbReference type="ChEBI" id="CHEBI:43474"/>
        <dbReference type="ChEBI" id="CHEBI:58173"/>
        <dbReference type="ChEBI" id="CHEBI:456216"/>
        <dbReference type="EC" id="6.3.2.2"/>
    </reaction>
</comment>
<dbReference type="Proteomes" id="UP000196027">
    <property type="component" value="Chromosome"/>
</dbReference>
<evidence type="ECO:0000313" key="12">
    <source>
        <dbReference type="Proteomes" id="UP000196027"/>
    </source>
</evidence>
<evidence type="ECO:0000256" key="5">
    <source>
        <dbReference type="ARBA" id="ARBA00022741"/>
    </source>
</evidence>
<dbReference type="KEGG" id="ome:OLMES_0103"/>
<dbReference type="UniPathway" id="UPA00142">
    <property type="reaction ID" value="UER00209"/>
</dbReference>
<dbReference type="SUPFAM" id="SSF55931">
    <property type="entry name" value="Glutamine synthetase/guanido kinase"/>
    <property type="match status" value="1"/>
</dbReference>
<comment type="similarity">
    <text evidence="2 8">Belongs to the glutamate--cysteine ligase type 1 family. Type 1 subfamily.</text>
</comment>
<comment type="pathway">
    <text evidence="1 8 9">Sulfur metabolism; glutathione biosynthesis; glutathione from L-cysteine and L-glutamate: step 1/2.</text>
</comment>
<dbReference type="RefSeq" id="WP_087459439.1">
    <property type="nucleotide sequence ID" value="NZ_CP021425.1"/>
</dbReference>
<keyword evidence="5 8" id="KW-0547">Nucleotide-binding</keyword>
<evidence type="ECO:0000259" key="10">
    <source>
        <dbReference type="Pfam" id="PF04262"/>
    </source>
</evidence>